<accession>A0A3B4WSE6</accession>
<dbReference type="GO" id="GO:0005829">
    <property type="term" value="C:cytosol"/>
    <property type="evidence" value="ECO:0007669"/>
    <property type="project" value="TreeGrafter"/>
</dbReference>
<dbReference type="GO" id="GO:0005634">
    <property type="term" value="C:nucleus"/>
    <property type="evidence" value="ECO:0007669"/>
    <property type="project" value="TreeGrafter"/>
</dbReference>
<dbReference type="PANTHER" id="PTHR12387:SF0">
    <property type="entry name" value="26S PROTEASOME NON-ATPASE REGULATORY SUBUNIT 8"/>
    <property type="match status" value="1"/>
</dbReference>
<dbReference type="PANTHER" id="PTHR12387">
    <property type="entry name" value="26S PROTEASOME NON-ATPASE REGULATORY SUBUNIT 8"/>
    <property type="match status" value="1"/>
</dbReference>
<protein>
    <submittedName>
        <fullName evidence="1">Uncharacterized protein</fullName>
    </submittedName>
</protein>
<evidence type="ECO:0000313" key="2">
    <source>
        <dbReference type="Proteomes" id="UP000261360"/>
    </source>
</evidence>
<dbReference type="Gene3D" id="1.25.40.990">
    <property type="match status" value="1"/>
</dbReference>
<dbReference type="AlphaFoldDB" id="A0A3B4WSE6"/>
<dbReference type="Ensembl" id="ENSSLDT00000005926.1">
    <property type="protein sequence ID" value="ENSSLDP00000005732.1"/>
    <property type="gene ID" value="ENSSLDG00000004577.1"/>
</dbReference>
<proteinExistence type="predicted"/>
<dbReference type="GO" id="GO:0043161">
    <property type="term" value="P:proteasome-mediated ubiquitin-dependent protein catabolic process"/>
    <property type="evidence" value="ECO:0007669"/>
    <property type="project" value="TreeGrafter"/>
</dbReference>
<reference evidence="1" key="2">
    <citation type="submission" date="2025-09" db="UniProtKB">
        <authorList>
            <consortium name="Ensembl"/>
        </authorList>
    </citation>
    <scope>IDENTIFICATION</scope>
</reference>
<dbReference type="GO" id="GO:0008541">
    <property type="term" value="C:proteasome regulatory particle, lid subcomplex"/>
    <property type="evidence" value="ECO:0007669"/>
    <property type="project" value="TreeGrafter"/>
</dbReference>
<reference evidence="1" key="1">
    <citation type="submission" date="2025-08" db="UniProtKB">
        <authorList>
            <consortium name="Ensembl"/>
        </authorList>
    </citation>
    <scope>IDENTIFICATION</scope>
</reference>
<organism evidence="1 2">
    <name type="scientific">Seriola lalandi dorsalis</name>
    <dbReference type="NCBI Taxonomy" id="1841481"/>
    <lineage>
        <taxon>Eukaryota</taxon>
        <taxon>Metazoa</taxon>
        <taxon>Chordata</taxon>
        <taxon>Craniata</taxon>
        <taxon>Vertebrata</taxon>
        <taxon>Euteleostomi</taxon>
        <taxon>Actinopterygii</taxon>
        <taxon>Neopterygii</taxon>
        <taxon>Teleostei</taxon>
        <taxon>Neoteleostei</taxon>
        <taxon>Acanthomorphata</taxon>
        <taxon>Carangaria</taxon>
        <taxon>Carangiformes</taxon>
        <taxon>Carangidae</taxon>
        <taxon>Seriola</taxon>
    </lineage>
</organism>
<name>A0A3B4WSE6_SERLL</name>
<evidence type="ECO:0000313" key="1">
    <source>
        <dbReference type="Ensembl" id="ENSSLDP00000005732.1"/>
    </source>
</evidence>
<dbReference type="STRING" id="1841481.ENSSLDP00000005732"/>
<keyword evidence="2" id="KW-1185">Reference proteome</keyword>
<dbReference type="GeneTree" id="ENSGT00960000191238"/>
<dbReference type="InterPro" id="IPR006746">
    <property type="entry name" value="26S_Psome_Rpn12"/>
</dbReference>
<sequence>MATRVIHDSRLTYYGGRCRTFCRITMALKETAGLYETLKAEWNKKNPNLSRCGELLTKLKVSLLELNFLPTTGSALTKQQLILARKYRCQIKTGNIHINRIRQSRRTEDIIS</sequence>
<dbReference type="Proteomes" id="UP000261360">
    <property type="component" value="Unplaced"/>
</dbReference>